<dbReference type="InterPro" id="IPR002938">
    <property type="entry name" value="FAD-bd"/>
</dbReference>
<dbReference type="Pfam" id="PF01494">
    <property type="entry name" value="FAD_binding_3"/>
    <property type="match status" value="1"/>
</dbReference>
<dbReference type="InterPro" id="IPR036188">
    <property type="entry name" value="FAD/NAD-bd_sf"/>
</dbReference>
<name>A0A4R4WFM2_9ACTN</name>
<evidence type="ECO:0000259" key="1">
    <source>
        <dbReference type="Pfam" id="PF01494"/>
    </source>
</evidence>
<comment type="caution">
    <text evidence="2">The sequence shown here is derived from an EMBL/GenBank/DDBJ whole genome shotgun (WGS) entry which is preliminary data.</text>
</comment>
<dbReference type="EMBL" id="SMKR01000211">
    <property type="protein sequence ID" value="TDD15073.1"/>
    <property type="molecule type" value="Genomic_DNA"/>
</dbReference>
<evidence type="ECO:0000313" key="3">
    <source>
        <dbReference type="Proteomes" id="UP000295172"/>
    </source>
</evidence>
<keyword evidence="2" id="KW-0503">Monooxygenase</keyword>
<dbReference type="OrthoDB" id="103324at2"/>
<dbReference type="InterPro" id="IPR050407">
    <property type="entry name" value="Geranylgeranyl_reductase"/>
</dbReference>
<feature type="domain" description="FAD-binding" evidence="1">
    <location>
        <begin position="3"/>
        <end position="336"/>
    </location>
</feature>
<dbReference type="GO" id="GO:0071949">
    <property type="term" value="F:FAD binding"/>
    <property type="evidence" value="ECO:0007669"/>
    <property type="project" value="InterPro"/>
</dbReference>
<proteinExistence type="predicted"/>
<dbReference type="PANTHER" id="PTHR42685">
    <property type="entry name" value="GERANYLGERANYL DIPHOSPHATE REDUCTASE"/>
    <property type="match status" value="1"/>
</dbReference>
<protein>
    <submittedName>
        <fullName evidence="2">FAD-dependent monooxygenase</fullName>
    </submittedName>
</protein>
<evidence type="ECO:0000313" key="2">
    <source>
        <dbReference type="EMBL" id="TDD15073.1"/>
    </source>
</evidence>
<gene>
    <name evidence="2" type="ORF">E1218_32120</name>
</gene>
<keyword evidence="2" id="KW-0560">Oxidoreductase</keyword>
<keyword evidence="3" id="KW-1185">Reference proteome</keyword>
<reference evidence="2 3" key="1">
    <citation type="submission" date="2019-02" db="EMBL/GenBank/DDBJ databases">
        <title>Draft genome sequences of novel Actinobacteria.</title>
        <authorList>
            <person name="Sahin N."/>
            <person name="Ay H."/>
            <person name="Saygin H."/>
        </authorList>
    </citation>
    <scope>NUCLEOTIDE SEQUENCE [LARGE SCALE GENOMIC DNA]</scope>
    <source>
        <strain evidence="2 3">16K104</strain>
    </source>
</reference>
<dbReference type="Proteomes" id="UP000295172">
    <property type="component" value="Unassembled WGS sequence"/>
</dbReference>
<accession>A0A4R4WFM2</accession>
<dbReference type="PANTHER" id="PTHR42685:SF22">
    <property type="entry name" value="CONDITIONED MEDIUM FACTOR RECEPTOR 1"/>
    <property type="match status" value="1"/>
</dbReference>
<sequence>MKYDAIVVGARVAGSPTAMLLARKGYRVLVVDRATFPSDTLSTHIIHAPGVAALRRWGLLDRMTATGCPPIERYSFDFGPFVISGTTSPVDGIDVGYAPRRTVLDKLLVDAARESGAEVREGCNVDEVIVDNQRVRGIRCNGHEYLADLVIGADGRNSRVAKTVGAEDYNTMPKLEYGYYTYFSGLPVSGIENYARPDRGFGVAPTNHGLTMVVVGWPYAEARAYKSDVAGNFYRTIAQVPSFAARLGRATQEAPFVGGAVAGWFRKPYGDGYALVGDAAYNKDPITAQGITDAFHDAERCNRAVDDWLQGRAPFEDAMSAWHRERDARAMPMYEFTSQLATLEPPPPQMQQLLGAVSADQRSMDGFVSVMSGALSPADFFAEENLGRVFAAARQPA</sequence>
<dbReference type="AlphaFoldDB" id="A0A4R4WFM2"/>
<dbReference type="RefSeq" id="WP_132326808.1">
    <property type="nucleotide sequence ID" value="NZ_SMKR01000211.1"/>
</dbReference>
<dbReference type="GO" id="GO:0004497">
    <property type="term" value="F:monooxygenase activity"/>
    <property type="evidence" value="ECO:0007669"/>
    <property type="project" value="UniProtKB-KW"/>
</dbReference>
<dbReference type="SUPFAM" id="SSF51905">
    <property type="entry name" value="FAD/NAD(P)-binding domain"/>
    <property type="match status" value="1"/>
</dbReference>
<organism evidence="2 3">
    <name type="scientific">Kribbella turkmenica</name>
    <dbReference type="NCBI Taxonomy" id="2530375"/>
    <lineage>
        <taxon>Bacteria</taxon>
        <taxon>Bacillati</taxon>
        <taxon>Actinomycetota</taxon>
        <taxon>Actinomycetes</taxon>
        <taxon>Propionibacteriales</taxon>
        <taxon>Kribbellaceae</taxon>
        <taxon>Kribbella</taxon>
    </lineage>
</organism>
<dbReference type="PRINTS" id="PR00420">
    <property type="entry name" value="RNGMNOXGNASE"/>
</dbReference>
<dbReference type="Gene3D" id="3.50.50.60">
    <property type="entry name" value="FAD/NAD(P)-binding domain"/>
    <property type="match status" value="1"/>
</dbReference>